<comment type="caution">
    <text evidence="2">The sequence shown here is derived from an EMBL/GenBank/DDBJ whole genome shotgun (WGS) entry which is preliminary data.</text>
</comment>
<accession>A0A8J5BV66</accession>
<evidence type="ECO:0000256" key="1">
    <source>
        <dbReference type="SAM" id="MobiDB-lite"/>
    </source>
</evidence>
<geneLocation type="mitochondrion" evidence="2"/>
<dbReference type="EMBL" id="JACMSC010000025">
    <property type="protein sequence ID" value="KAG6467691.1"/>
    <property type="molecule type" value="Genomic_DNA"/>
</dbReference>
<dbReference type="Proteomes" id="UP000734854">
    <property type="component" value="Unassembled WGS sequence"/>
</dbReference>
<name>A0A8J5BV66_ZINOF</name>
<protein>
    <submittedName>
        <fullName evidence="2">Uncharacterized protein</fullName>
    </submittedName>
</protein>
<dbReference type="AlphaFoldDB" id="A0A8J5BV66"/>
<evidence type="ECO:0000313" key="2">
    <source>
        <dbReference type="EMBL" id="KAG6467691.1"/>
    </source>
</evidence>
<organism evidence="2 3">
    <name type="scientific">Zingiber officinale</name>
    <name type="common">Ginger</name>
    <name type="synonym">Amomum zingiber</name>
    <dbReference type="NCBI Taxonomy" id="94328"/>
    <lineage>
        <taxon>Eukaryota</taxon>
        <taxon>Viridiplantae</taxon>
        <taxon>Streptophyta</taxon>
        <taxon>Embryophyta</taxon>
        <taxon>Tracheophyta</taxon>
        <taxon>Spermatophyta</taxon>
        <taxon>Magnoliopsida</taxon>
        <taxon>Liliopsida</taxon>
        <taxon>Zingiberales</taxon>
        <taxon>Zingiberaceae</taxon>
        <taxon>Zingiber</taxon>
    </lineage>
</organism>
<reference evidence="2 3" key="1">
    <citation type="submission" date="2020-08" db="EMBL/GenBank/DDBJ databases">
        <title>Plant Genome Project.</title>
        <authorList>
            <person name="Zhang R.-G."/>
        </authorList>
    </citation>
    <scope>NUCLEOTIDE SEQUENCE [LARGE SCALE GENOMIC DNA]</scope>
    <source>
        <tissue evidence="2">Rhizome</tissue>
    </source>
</reference>
<keyword evidence="3" id="KW-1185">Reference proteome</keyword>
<sequence>MAFHPTERYEHSDVDGVRLNLIGHEALPLFDKSLEQGIDLRAVYNRIEQKVKEEADQAAIMCFRDESDDESYDEAMKISDDTIYYLIKHVWSSGIGEWCDQPKSLLRGKARIPTHITALKKAYIKKMIMKSMYGRFPESTITEICNQKRYNELLKMESADKLREDKYIKFLGEEEWNPPAVQLSAAITAYARITMYPDISRDDCLTDSPLPSFTRKVQTRRQDYFRIDWGKLLIVKKDLILNLGLRLPLSKKGDQIYDKDIWKQSETCSRLRDKRCVYSLPNGNEEGKKEDQSATPLRRAISDTALS</sequence>
<feature type="region of interest" description="Disordered" evidence="1">
    <location>
        <begin position="282"/>
        <end position="307"/>
    </location>
</feature>
<gene>
    <name evidence="2" type="ORF">ZIOFF_074425</name>
</gene>
<keyword evidence="2" id="KW-0496">Mitochondrion</keyword>
<proteinExistence type="predicted"/>
<dbReference type="SUPFAM" id="SSF56672">
    <property type="entry name" value="DNA/RNA polymerases"/>
    <property type="match status" value="1"/>
</dbReference>
<evidence type="ECO:0000313" key="3">
    <source>
        <dbReference type="Proteomes" id="UP000734854"/>
    </source>
</evidence>
<dbReference type="InterPro" id="IPR043502">
    <property type="entry name" value="DNA/RNA_pol_sf"/>
</dbReference>